<dbReference type="AlphaFoldDB" id="A0A1S2LRY8"/>
<evidence type="ECO:0000313" key="2">
    <source>
        <dbReference type="EMBL" id="OIJ15278.1"/>
    </source>
</evidence>
<keyword evidence="1" id="KW-1133">Transmembrane helix</keyword>
<keyword evidence="3" id="KW-1185">Reference proteome</keyword>
<protein>
    <submittedName>
        <fullName evidence="2">Uncharacterized protein</fullName>
    </submittedName>
</protein>
<gene>
    <name evidence="2" type="ORF">BKP35_05370</name>
</gene>
<evidence type="ECO:0000256" key="1">
    <source>
        <dbReference type="SAM" id="Phobius"/>
    </source>
</evidence>
<sequence length="96" mass="10099">MLVEAIPIIFVIVGFILIAPLEGALEMVEILPALVLVILILAVGLINVFMRLRETLAIGNISNEAKAAILTTTLIGVSLISAIPIVSIVAILIMLA</sequence>
<dbReference type="EMBL" id="MLQQ01000002">
    <property type="protein sequence ID" value="OIJ15278.1"/>
    <property type="molecule type" value="Genomic_DNA"/>
</dbReference>
<dbReference type="RefSeq" id="WP_071312382.1">
    <property type="nucleotide sequence ID" value="NZ_MLQQ01000002.1"/>
</dbReference>
<evidence type="ECO:0000313" key="3">
    <source>
        <dbReference type="Proteomes" id="UP000180098"/>
    </source>
</evidence>
<organism evidence="2 3">
    <name type="scientific">Anaerobacillus arseniciselenatis</name>
    <dbReference type="NCBI Taxonomy" id="85682"/>
    <lineage>
        <taxon>Bacteria</taxon>
        <taxon>Bacillati</taxon>
        <taxon>Bacillota</taxon>
        <taxon>Bacilli</taxon>
        <taxon>Bacillales</taxon>
        <taxon>Bacillaceae</taxon>
        <taxon>Anaerobacillus</taxon>
    </lineage>
</organism>
<reference evidence="2 3" key="1">
    <citation type="submission" date="2016-10" db="EMBL/GenBank/DDBJ databases">
        <title>Draft genome sequences of four alkaliphilic bacteria belonging to the Anaerobacillus genus.</title>
        <authorList>
            <person name="Bassil N.M."/>
            <person name="Lloyd J.R."/>
        </authorList>
    </citation>
    <scope>NUCLEOTIDE SEQUENCE [LARGE SCALE GENOMIC DNA]</scope>
    <source>
        <strain evidence="2 3">DSM 15340</strain>
    </source>
</reference>
<dbReference type="Proteomes" id="UP000180098">
    <property type="component" value="Unassembled WGS sequence"/>
</dbReference>
<accession>A0A1S2LRY8</accession>
<feature type="transmembrane region" description="Helical" evidence="1">
    <location>
        <begin position="30"/>
        <end position="49"/>
    </location>
</feature>
<comment type="caution">
    <text evidence="2">The sequence shown here is derived from an EMBL/GenBank/DDBJ whole genome shotgun (WGS) entry which is preliminary data.</text>
</comment>
<feature type="transmembrane region" description="Helical" evidence="1">
    <location>
        <begin position="69"/>
        <end position="95"/>
    </location>
</feature>
<keyword evidence="1" id="KW-0812">Transmembrane</keyword>
<feature type="transmembrane region" description="Helical" evidence="1">
    <location>
        <begin position="6"/>
        <end position="23"/>
    </location>
</feature>
<keyword evidence="1" id="KW-0472">Membrane</keyword>
<name>A0A1S2LRY8_9BACI</name>
<proteinExistence type="predicted"/>